<evidence type="ECO:0000313" key="2">
    <source>
        <dbReference type="EMBL" id="TKI53543.1"/>
    </source>
</evidence>
<evidence type="ECO:0000259" key="1">
    <source>
        <dbReference type="Pfam" id="PF11195"/>
    </source>
</evidence>
<organism evidence="2 3">
    <name type="scientific">Lysinibacillus mangiferihumi</name>
    <dbReference type="NCBI Taxonomy" id="1130819"/>
    <lineage>
        <taxon>Bacteria</taxon>
        <taxon>Bacillati</taxon>
        <taxon>Bacillota</taxon>
        <taxon>Bacilli</taxon>
        <taxon>Bacillales</taxon>
        <taxon>Bacillaceae</taxon>
        <taxon>Lysinibacillus</taxon>
    </lineage>
</organism>
<proteinExistence type="predicted"/>
<dbReference type="RefSeq" id="WP_107896180.1">
    <property type="nucleotide sequence ID" value="NZ_PYWM01000018.1"/>
</dbReference>
<comment type="caution">
    <text evidence="2">The sequence shown here is derived from an EMBL/GenBank/DDBJ whole genome shotgun (WGS) entry which is preliminary data.</text>
</comment>
<protein>
    <submittedName>
        <fullName evidence="2">DUF2829 domain-containing protein</fullName>
    </submittedName>
</protein>
<dbReference type="AlphaFoldDB" id="A0A4V5TI45"/>
<dbReference type="EMBL" id="SZPU01000107">
    <property type="protein sequence ID" value="TKI53543.1"/>
    <property type="molecule type" value="Genomic_DNA"/>
</dbReference>
<dbReference type="Proteomes" id="UP000308744">
    <property type="component" value="Unassembled WGS sequence"/>
</dbReference>
<sequence>MDFGQALEKLKQGHKVARKGWNGKGMFIYLVNGTKVFRENLRNEAKQHVQPTVPALTTCVQINAHIDMKAADGSIVVGWLASQTDMLAEDWETVE</sequence>
<dbReference type="Pfam" id="PF11195">
    <property type="entry name" value="Tad2-like"/>
    <property type="match status" value="1"/>
</dbReference>
<keyword evidence="3" id="KW-1185">Reference proteome</keyword>
<name>A0A4V5TI45_9BACI</name>
<evidence type="ECO:0000313" key="3">
    <source>
        <dbReference type="Proteomes" id="UP000308744"/>
    </source>
</evidence>
<reference evidence="2 3" key="1">
    <citation type="submission" date="2019-04" db="EMBL/GenBank/DDBJ databases">
        <title>Lysinibacillus genome sequencing.</title>
        <authorList>
            <person name="Dunlap C."/>
        </authorList>
    </citation>
    <scope>NUCLEOTIDE SEQUENCE [LARGE SCALE GENOMIC DNA]</scope>
    <source>
        <strain evidence="2 3">CCTCC AB 2010389</strain>
    </source>
</reference>
<dbReference type="InterPro" id="IPR021361">
    <property type="entry name" value="Tad2-like_dom"/>
</dbReference>
<gene>
    <name evidence="2" type="ORF">FC756_23235</name>
</gene>
<accession>A0A4V5TI45</accession>
<feature type="domain" description="Thoeris anti-defense 2-like" evidence="1">
    <location>
        <begin position="1"/>
        <end position="94"/>
    </location>
</feature>